<dbReference type="PANTHER" id="PTHR22604:SF105">
    <property type="entry name" value="TRANS-1,2-DIHYDROBENZENE-1,2-DIOL DEHYDROGENASE"/>
    <property type="match status" value="1"/>
</dbReference>
<evidence type="ECO:0000259" key="4">
    <source>
        <dbReference type="Pfam" id="PF01408"/>
    </source>
</evidence>
<name>A0A4P7SM71_9CELL</name>
<gene>
    <name evidence="6" type="ORF">E5225_14925</name>
</gene>
<dbReference type="GO" id="GO:0000166">
    <property type="term" value="F:nucleotide binding"/>
    <property type="evidence" value="ECO:0007669"/>
    <property type="project" value="InterPro"/>
</dbReference>
<proteinExistence type="inferred from homology"/>
<evidence type="ECO:0000256" key="2">
    <source>
        <dbReference type="ARBA" id="ARBA00023002"/>
    </source>
</evidence>
<dbReference type="GO" id="GO:0016491">
    <property type="term" value="F:oxidoreductase activity"/>
    <property type="evidence" value="ECO:0007669"/>
    <property type="project" value="UniProtKB-KW"/>
</dbReference>
<dbReference type="Proteomes" id="UP000296469">
    <property type="component" value="Chromosome"/>
</dbReference>
<dbReference type="SUPFAM" id="SSF55347">
    <property type="entry name" value="Glyceraldehyde-3-phosphate dehydrogenase-like, C-terminal domain"/>
    <property type="match status" value="1"/>
</dbReference>
<dbReference type="InterPro" id="IPR050984">
    <property type="entry name" value="Gfo/Idh/MocA_domain"/>
</dbReference>
<dbReference type="Pfam" id="PF01408">
    <property type="entry name" value="GFO_IDH_MocA"/>
    <property type="match status" value="1"/>
</dbReference>
<evidence type="ECO:0000313" key="6">
    <source>
        <dbReference type="EMBL" id="QCB94657.1"/>
    </source>
</evidence>
<dbReference type="EMBL" id="CP039291">
    <property type="protein sequence ID" value="QCB94657.1"/>
    <property type="molecule type" value="Genomic_DNA"/>
</dbReference>
<evidence type="ECO:0000313" key="7">
    <source>
        <dbReference type="Proteomes" id="UP000296469"/>
    </source>
</evidence>
<accession>A0A4P7SM71</accession>
<dbReference type="OrthoDB" id="9815825at2"/>
<dbReference type="Pfam" id="PF22725">
    <property type="entry name" value="GFO_IDH_MocA_C3"/>
    <property type="match status" value="1"/>
</dbReference>
<keyword evidence="2" id="KW-0560">Oxidoreductase</keyword>
<organism evidence="6 7">
    <name type="scientific">Cellulomonas shaoxiangyii</name>
    <dbReference type="NCBI Taxonomy" id="2566013"/>
    <lineage>
        <taxon>Bacteria</taxon>
        <taxon>Bacillati</taxon>
        <taxon>Actinomycetota</taxon>
        <taxon>Actinomycetes</taxon>
        <taxon>Micrococcales</taxon>
        <taxon>Cellulomonadaceae</taxon>
        <taxon>Cellulomonas</taxon>
    </lineage>
</organism>
<evidence type="ECO:0000256" key="1">
    <source>
        <dbReference type="ARBA" id="ARBA00010928"/>
    </source>
</evidence>
<dbReference type="SUPFAM" id="SSF51735">
    <property type="entry name" value="NAD(P)-binding Rossmann-fold domains"/>
    <property type="match status" value="1"/>
</dbReference>
<comment type="similarity">
    <text evidence="1">Belongs to the Gfo/Idh/MocA family.</text>
</comment>
<feature type="domain" description="GFO/IDH/MocA-like oxidoreductase" evidence="5">
    <location>
        <begin position="141"/>
        <end position="256"/>
    </location>
</feature>
<dbReference type="KEGG" id="celz:E5225_14925"/>
<dbReference type="RefSeq" id="WP_135973622.1">
    <property type="nucleotide sequence ID" value="NZ_CP039291.1"/>
</dbReference>
<reference evidence="6 7" key="1">
    <citation type="submission" date="2019-04" db="EMBL/GenBank/DDBJ databases">
        <title>Isolation and identification of Cellulomonas shaoxiangyii sp. Nov. isolated from feces of the Tibetan antelopes (Pantholops hodgsonii) in the Qinghai-Tibet plateau of China.</title>
        <authorList>
            <person name="Tian Z."/>
        </authorList>
    </citation>
    <scope>NUCLEOTIDE SEQUENCE [LARGE SCALE GENOMIC DNA]</scope>
    <source>
        <strain evidence="6 7">Z28</strain>
    </source>
</reference>
<evidence type="ECO:0000256" key="3">
    <source>
        <dbReference type="ARBA" id="ARBA00023027"/>
    </source>
</evidence>
<dbReference type="PANTHER" id="PTHR22604">
    <property type="entry name" value="OXIDOREDUCTASES"/>
    <property type="match status" value="1"/>
</dbReference>
<sequence>MARTEDPRSAPPIRWGILGAGNIASTFAHSVREFTRAQLVAVGSRHRDRAERFATAHGIPTTHVGYRELVEDKQVDAVYVATPHSEHHEHALLAIKAGKHVLVEKSFTRNSAEAEEIFAAAKAAGVFVMEAMWTRFLPHVAALHQVIEAGEIGDIVNIRADHGQYFPFDASSRLYAPELAGGALLDLGVYPVSWAQDFLGVPTGVHAYGQLTPTGVDGQISMVLEYGDQVQATLNTTLWAKTPTTSSISGTEGYIRVAGSFYGPTQFRVARRDGREWTFEQPYARGLQYEAAEVARRVAAGDTESPRMTWQGTLDVMRTMDEVRRQVGVVYPGEPAA</sequence>
<keyword evidence="7" id="KW-1185">Reference proteome</keyword>
<protein>
    <submittedName>
        <fullName evidence="6">Gfo/Idh/MocA family oxidoreductase</fullName>
    </submittedName>
</protein>
<dbReference type="InterPro" id="IPR055170">
    <property type="entry name" value="GFO_IDH_MocA-like_dom"/>
</dbReference>
<evidence type="ECO:0000259" key="5">
    <source>
        <dbReference type="Pfam" id="PF22725"/>
    </source>
</evidence>
<dbReference type="Gene3D" id="3.40.50.720">
    <property type="entry name" value="NAD(P)-binding Rossmann-like Domain"/>
    <property type="match status" value="1"/>
</dbReference>
<dbReference type="AlphaFoldDB" id="A0A4P7SM71"/>
<dbReference type="InterPro" id="IPR000683">
    <property type="entry name" value="Gfo/Idh/MocA-like_OxRdtase_N"/>
</dbReference>
<keyword evidence="3" id="KW-0520">NAD</keyword>
<dbReference type="InterPro" id="IPR036291">
    <property type="entry name" value="NAD(P)-bd_dom_sf"/>
</dbReference>
<feature type="domain" description="Gfo/Idh/MocA-like oxidoreductase N-terminal" evidence="4">
    <location>
        <begin position="13"/>
        <end position="130"/>
    </location>
</feature>
<dbReference type="Gene3D" id="3.30.360.10">
    <property type="entry name" value="Dihydrodipicolinate Reductase, domain 2"/>
    <property type="match status" value="1"/>
</dbReference>